<dbReference type="InterPro" id="IPR036397">
    <property type="entry name" value="RNaseH_sf"/>
</dbReference>
<gene>
    <name evidence="1" type="ORF">PoB_002172200</name>
</gene>
<protein>
    <submittedName>
        <fullName evidence="1">Transposable element tc3 transposase</fullName>
    </submittedName>
</protein>
<accession>A0AAV3ZKW3</accession>
<dbReference type="Proteomes" id="UP000735302">
    <property type="component" value="Unassembled WGS sequence"/>
</dbReference>
<dbReference type="AlphaFoldDB" id="A0AAV3ZKW3"/>
<keyword evidence="2" id="KW-1185">Reference proteome</keyword>
<reference evidence="1 2" key="1">
    <citation type="journal article" date="2021" name="Elife">
        <title>Chloroplast acquisition without the gene transfer in kleptoplastic sea slugs, Plakobranchus ocellatus.</title>
        <authorList>
            <person name="Maeda T."/>
            <person name="Takahashi S."/>
            <person name="Yoshida T."/>
            <person name="Shimamura S."/>
            <person name="Takaki Y."/>
            <person name="Nagai Y."/>
            <person name="Toyoda A."/>
            <person name="Suzuki Y."/>
            <person name="Arimoto A."/>
            <person name="Ishii H."/>
            <person name="Satoh N."/>
            <person name="Nishiyama T."/>
            <person name="Hasebe M."/>
            <person name="Maruyama T."/>
            <person name="Minagawa J."/>
            <person name="Obokata J."/>
            <person name="Shigenobu S."/>
        </authorList>
    </citation>
    <scope>NUCLEOTIDE SEQUENCE [LARGE SCALE GENOMIC DNA]</scope>
</reference>
<dbReference type="GO" id="GO:0003676">
    <property type="term" value="F:nucleic acid binding"/>
    <property type="evidence" value="ECO:0007669"/>
    <property type="project" value="InterPro"/>
</dbReference>
<proteinExistence type="predicted"/>
<sequence length="147" mass="16178">MLHLIPVSWMTLGPLLHSDRSAENYQLSHPSIKLFFCVSMLAALTKQDFVPPCGVNSSALPSVADSDSRAENLSSSSASAWQCQGTHSTSYASLLATTHDINVMDFPAFSPYMSPIEHIIWDEFGCRIYSRNGISNLQQLEAALKEQ</sequence>
<dbReference type="Gene3D" id="3.30.420.10">
    <property type="entry name" value="Ribonuclease H-like superfamily/Ribonuclease H"/>
    <property type="match status" value="1"/>
</dbReference>
<comment type="caution">
    <text evidence="1">The sequence shown here is derived from an EMBL/GenBank/DDBJ whole genome shotgun (WGS) entry which is preliminary data.</text>
</comment>
<organism evidence="1 2">
    <name type="scientific">Plakobranchus ocellatus</name>
    <dbReference type="NCBI Taxonomy" id="259542"/>
    <lineage>
        <taxon>Eukaryota</taxon>
        <taxon>Metazoa</taxon>
        <taxon>Spiralia</taxon>
        <taxon>Lophotrochozoa</taxon>
        <taxon>Mollusca</taxon>
        <taxon>Gastropoda</taxon>
        <taxon>Heterobranchia</taxon>
        <taxon>Euthyneura</taxon>
        <taxon>Panpulmonata</taxon>
        <taxon>Sacoglossa</taxon>
        <taxon>Placobranchoidea</taxon>
        <taxon>Plakobranchidae</taxon>
        <taxon>Plakobranchus</taxon>
    </lineage>
</organism>
<name>A0AAV3ZKW3_9GAST</name>
<evidence type="ECO:0000313" key="1">
    <source>
        <dbReference type="EMBL" id="GFN95216.1"/>
    </source>
</evidence>
<dbReference type="EMBL" id="BLXT01002484">
    <property type="protein sequence ID" value="GFN95216.1"/>
    <property type="molecule type" value="Genomic_DNA"/>
</dbReference>
<evidence type="ECO:0000313" key="2">
    <source>
        <dbReference type="Proteomes" id="UP000735302"/>
    </source>
</evidence>